<keyword evidence="3" id="KW-1185">Reference proteome</keyword>
<dbReference type="OrthoDB" id="206452at2759"/>
<evidence type="ECO:0000313" key="2">
    <source>
        <dbReference type="EMBL" id="KAF6239615.1"/>
    </source>
</evidence>
<proteinExistence type="predicted"/>
<name>A0A8H6L8N7_9LECA</name>
<accession>A0A8H6L8N7</accession>
<dbReference type="GeneID" id="59283835"/>
<comment type="caution">
    <text evidence="2">The sequence shown here is derived from an EMBL/GenBank/DDBJ whole genome shotgun (WGS) entry which is preliminary data.</text>
</comment>
<dbReference type="CDD" id="cd15457">
    <property type="entry name" value="NADAR"/>
    <property type="match status" value="1"/>
</dbReference>
<organism evidence="2 3">
    <name type="scientific">Letharia columbiana</name>
    <dbReference type="NCBI Taxonomy" id="112416"/>
    <lineage>
        <taxon>Eukaryota</taxon>
        <taxon>Fungi</taxon>
        <taxon>Dikarya</taxon>
        <taxon>Ascomycota</taxon>
        <taxon>Pezizomycotina</taxon>
        <taxon>Lecanoromycetes</taxon>
        <taxon>OSLEUM clade</taxon>
        <taxon>Lecanoromycetidae</taxon>
        <taxon>Lecanorales</taxon>
        <taxon>Lecanorineae</taxon>
        <taxon>Parmeliaceae</taxon>
        <taxon>Letharia</taxon>
    </lineage>
</organism>
<gene>
    <name evidence="2" type="ORF">HO173_002161</name>
</gene>
<dbReference type="Gene3D" id="1.10.357.40">
    <property type="entry name" value="YbiA-like"/>
    <property type="match status" value="1"/>
</dbReference>
<dbReference type="AlphaFoldDB" id="A0A8H6L8N7"/>
<feature type="domain" description="NADAR" evidence="1">
    <location>
        <begin position="14"/>
        <end position="174"/>
    </location>
</feature>
<dbReference type="SUPFAM" id="SSF143990">
    <property type="entry name" value="YbiA-like"/>
    <property type="match status" value="1"/>
</dbReference>
<dbReference type="InterPro" id="IPR012816">
    <property type="entry name" value="NADAR"/>
</dbReference>
<dbReference type="Proteomes" id="UP000578531">
    <property type="component" value="Unassembled WGS sequence"/>
</dbReference>
<dbReference type="InterPro" id="IPR037238">
    <property type="entry name" value="YbiA-like_sf"/>
</dbReference>
<sequence>MASSTISSAGGPVFFWREFESPYGFLSQWYPSAFTAPSSTGTLPMTFVTAEQYMMYHKAILFDNQDVADKIALEPEPSKQRALGREVKGFDGKKWNAKREKVVEEGNWWKFTQSKEGDPRKMLLETGDRLLVEASPYDKIWGVGYSAANAAANEGNWGENLLGKALMRVRDRLRSGEDNTTDEISTNEKLLLAL</sequence>
<evidence type="ECO:0000259" key="1">
    <source>
        <dbReference type="Pfam" id="PF08719"/>
    </source>
</evidence>
<dbReference type="EMBL" id="JACCJC010000005">
    <property type="protein sequence ID" value="KAF6239615.1"/>
    <property type="molecule type" value="Genomic_DNA"/>
</dbReference>
<dbReference type="Pfam" id="PF08719">
    <property type="entry name" value="NADAR"/>
    <property type="match status" value="1"/>
</dbReference>
<reference evidence="2 3" key="1">
    <citation type="journal article" date="2020" name="Genomics">
        <title>Complete, high-quality genomes from long-read metagenomic sequencing of two wolf lichen thalli reveals enigmatic genome architecture.</title>
        <authorList>
            <person name="McKenzie S.K."/>
            <person name="Walston R.F."/>
            <person name="Allen J.L."/>
        </authorList>
    </citation>
    <scope>NUCLEOTIDE SEQUENCE [LARGE SCALE GENOMIC DNA]</scope>
    <source>
        <strain evidence="2">WasteWater2</strain>
    </source>
</reference>
<dbReference type="RefSeq" id="XP_037168890.1">
    <property type="nucleotide sequence ID" value="XM_037304095.1"/>
</dbReference>
<dbReference type="NCBIfam" id="TIGR02464">
    <property type="entry name" value="ribofla_fusion"/>
    <property type="match status" value="1"/>
</dbReference>
<protein>
    <recommendedName>
        <fullName evidence="1">NADAR domain-containing protein</fullName>
    </recommendedName>
</protein>
<evidence type="ECO:0000313" key="3">
    <source>
        <dbReference type="Proteomes" id="UP000578531"/>
    </source>
</evidence>